<dbReference type="SUPFAM" id="SSF51735">
    <property type="entry name" value="NAD(P)-binding Rossmann-fold domains"/>
    <property type="match status" value="1"/>
</dbReference>
<dbReference type="Gene3D" id="3.30.360.10">
    <property type="entry name" value="Dihydrodipicolinate Reductase, domain 2"/>
    <property type="match status" value="1"/>
</dbReference>
<dbReference type="GO" id="GO:0043891">
    <property type="term" value="F:glyceraldehyde-3-phosphate dehydrogenase [NAD(P)+] (phosphorylating) activity"/>
    <property type="evidence" value="ECO:0007669"/>
    <property type="project" value="UniProtKB-EC"/>
</dbReference>
<keyword evidence="4" id="KW-1185">Reference proteome</keyword>
<reference evidence="4" key="1">
    <citation type="submission" date="2018-01" db="EMBL/GenBank/DDBJ databases">
        <authorList>
            <person name="Kerou L M."/>
        </authorList>
    </citation>
    <scope>NUCLEOTIDE SEQUENCE [LARGE SCALE GENOMIC DNA]</scope>
    <source>
        <strain evidence="4">SCU2</strain>
    </source>
</reference>
<dbReference type="NCBIfam" id="NF003251">
    <property type="entry name" value="PRK04207.1"/>
    <property type="match status" value="1"/>
</dbReference>
<keyword evidence="1 3" id="KW-0560">Oxidoreductase</keyword>
<protein>
    <submittedName>
        <fullName evidence="3">Putative glyceraldehyde-3-phosphate dehydrogenase, phosphorylating</fullName>
        <ecNumber evidence="3">1.2.1.59</ecNumber>
    </submittedName>
</protein>
<evidence type="ECO:0000256" key="2">
    <source>
        <dbReference type="PIRSR" id="PIRSR000149-1"/>
    </source>
</evidence>
<sequence>MAFRVFLNGYGTIGRRVAYALANDRDVEFIGVGKYSVDDRAKEAKDQGFKMFVPEAKIDEFKSKGYAVEGSIKDAIIASDLIVDASKDGLGYENKINYYLPLNKPAIFQGGEDRYGEHSVADIIHNSRVNYEQVYGKRYVIQGSCNVTGLGRIMQPLIERYGDEIVRFDATLIRRWADLEDKKEVKDSIEWDRDPHHQKDVADFIRSHALYVDVYKVPSRMMHLHQLYVRFKHECPSKDSILDVFEKEWGVALLSNAKGTADVRKKALELGFPFGDTCMVHIHTDVLKVQGDILKITYSDDQTGIVAPENHMLIQAMLFRRSKREALERTERIFRLNERKKALASEFG</sequence>
<organism evidence="3 4">
    <name type="scientific">Candidatus Nitrosocaldus cavascurensis</name>
    <dbReference type="NCBI Taxonomy" id="2058097"/>
    <lineage>
        <taxon>Archaea</taxon>
        <taxon>Nitrososphaerota</taxon>
        <taxon>Nitrososphaeria</taxon>
        <taxon>Candidatus Nitrosocaldales</taxon>
        <taxon>Candidatus Nitrosocaldaceae</taxon>
        <taxon>Candidatus Nitrosocaldus</taxon>
    </lineage>
</organism>
<gene>
    <name evidence="3" type="primary">gap</name>
    <name evidence="3" type="ORF">NCAV_1503</name>
</gene>
<dbReference type="EC" id="1.2.1.59" evidence="3"/>
<dbReference type="PIRSF" id="PIRSF000149">
    <property type="entry name" value="GAP_DH"/>
    <property type="match status" value="1"/>
</dbReference>
<dbReference type="InterPro" id="IPR036291">
    <property type="entry name" value="NAD(P)-bd_dom_sf"/>
</dbReference>
<dbReference type="AlphaFoldDB" id="A0A2K5ASS3"/>
<evidence type="ECO:0000313" key="4">
    <source>
        <dbReference type="Proteomes" id="UP000236248"/>
    </source>
</evidence>
<accession>A0A2K5ASS3</accession>
<dbReference type="SUPFAM" id="SSF55347">
    <property type="entry name" value="Glyceraldehyde-3-phosphate dehydrogenase-like, C-terminal domain"/>
    <property type="match status" value="1"/>
</dbReference>
<dbReference type="CDD" id="cd18127">
    <property type="entry name" value="GAPDH_II_C"/>
    <property type="match status" value="1"/>
</dbReference>
<dbReference type="InterPro" id="IPR020831">
    <property type="entry name" value="GlycerAld/Erythrose_P_DH"/>
</dbReference>
<dbReference type="KEGG" id="ncv:NCAV_1503"/>
<dbReference type="RefSeq" id="WP_103286718.1">
    <property type="nucleotide sequence ID" value="NZ_LT981265.1"/>
</dbReference>
<dbReference type="EMBL" id="LT981265">
    <property type="protein sequence ID" value="SPC34669.1"/>
    <property type="molecule type" value="Genomic_DNA"/>
</dbReference>
<dbReference type="Proteomes" id="UP000236248">
    <property type="component" value="Chromosome NCAV"/>
</dbReference>
<feature type="active site" description="Nucleophile" evidence="2">
    <location>
        <position position="145"/>
    </location>
</feature>
<evidence type="ECO:0000256" key="1">
    <source>
        <dbReference type="ARBA" id="ARBA00023002"/>
    </source>
</evidence>
<name>A0A2K5ASS3_9ARCH</name>
<evidence type="ECO:0000313" key="3">
    <source>
        <dbReference type="EMBL" id="SPC34669.1"/>
    </source>
</evidence>
<proteinExistence type="predicted"/>
<dbReference type="GeneID" id="41595492"/>
<dbReference type="CDD" id="cd02278">
    <property type="entry name" value="GAPDH_II_N"/>
    <property type="match status" value="1"/>
</dbReference>
<dbReference type="Gene3D" id="3.40.50.720">
    <property type="entry name" value="NAD(P)-binding Rossmann-like Domain"/>
    <property type="match status" value="1"/>
</dbReference>